<gene>
    <name evidence="1" type="ORF">JN12_03211</name>
</gene>
<dbReference type="RefSeq" id="WP_145024609.1">
    <property type="nucleotide sequence ID" value="NZ_VLLN01000024.1"/>
</dbReference>
<name>A0A562VG36_9BACT</name>
<keyword evidence="2" id="KW-1185">Reference proteome</keyword>
<dbReference type="EMBL" id="VLLN01000024">
    <property type="protein sequence ID" value="TWJ16852.1"/>
    <property type="molecule type" value="Genomic_DNA"/>
</dbReference>
<sequence>MNTPDNLHILTHAVLNDLHQAFQQGERLKMEGLILSAMVTVKRLHDQLPGVCIATADLDSEEYCCAV</sequence>
<organism evidence="1 2">
    <name type="scientific">Geobacter argillaceus</name>
    <dbReference type="NCBI Taxonomy" id="345631"/>
    <lineage>
        <taxon>Bacteria</taxon>
        <taxon>Pseudomonadati</taxon>
        <taxon>Thermodesulfobacteriota</taxon>
        <taxon>Desulfuromonadia</taxon>
        <taxon>Geobacterales</taxon>
        <taxon>Geobacteraceae</taxon>
        <taxon>Geobacter</taxon>
    </lineage>
</organism>
<reference evidence="1 2" key="1">
    <citation type="submission" date="2019-07" db="EMBL/GenBank/DDBJ databases">
        <title>Genomic Encyclopedia of Archaeal and Bacterial Type Strains, Phase II (KMG-II): from individual species to whole genera.</title>
        <authorList>
            <person name="Goeker M."/>
        </authorList>
    </citation>
    <scope>NUCLEOTIDE SEQUENCE [LARGE SCALE GENOMIC DNA]</scope>
    <source>
        <strain evidence="1 2">ATCC BAA-1139</strain>
    </source>
</reference>
<proteinExistence type="predicted"/>
<comment type="caution">
    <text evidence="1">The sequence shown here is derived from an EMBL/GenBank/DDBJ whole genome shotgun (WGS) entry which is preliminary data.</text>
</comment>
<evidence type="ECO:0000313" key="2">
    <source>
        <dbReference type="Proteomes" id="UP000319449"/>
    </source>
</evidence>
<accession>A0A562VG36</accession>
<dbReference type="Proteomes" id="UP000319449">
    <property type="component" value="Unassembled WGS sequence"/>
</dbReference>
<dbReference type="AlphaFoldDB" id="A0A562VG36"/>
<evidence type="ECO:0000313" key="1">
    <source>
        <dbReference type="EMBL" id="TWJ16852.1"/>
    </source>
</evidence>
<protein>
    <submittedName>
        <fullName evidence="1">Uncharacterized protein</fullName>
    </submittedName>
</protein>